<accession>A0A916JN77</accession>
<dbReference type="InterPro" id="IPR038765">
    <property type="entry name" value="Papain-like_cys_pep_sf"/>
</dbReference>
<dbReference type="AlphaFoldDB" id="A0A916JN77"/>
<proteinExistence type="predicted"/>
<sequence length="304" mass="34978">MLLRYLLLLIGLLVVLVDFTQGKDYSVPDSIATEVSETRYKEVRDLTYALTKDLKDEEMIYRAIVKWISLNIEYKLTNSKDGNEVIKRGVAKCAGYSLLVHEMCFHAGIQSRIVEGDAKPGPSDVGKKLNFNDHAWNAVKIKGTWYLSDVTWVTSSSDIVTGDFTYGFDEQYFLQTPEESVKSGHYAKDPEKMFLEKKCSKCKYKSEPRCYAAYFKKGKNVIDQEKVRGVIGRSLTISVPKSDTLDYGQFRITYLNGKDWFSTSPKWVKEKNGVVKIKFDLKKVSYEPLFLKYKDQTYLGMRKR</sequence>
<name>A0A916JN77_9FLAO</name>
<organism evidence="2 3">
    <name type="scientific">Parvicella tangerina</name>
    <dbReference type="NCBI Taxonomy" id="2829795"/>
    <lineage>
        <taxon>Bacteria</taxon>
        <taxon>Pseudomonadati</taxon>
        <taxon>Bacteroidota</taxon>
        <taxon>Flavobacteriia</taxon>
        <taxon>Flavobacteriales</taxon>
        <taxon>Parvicellaceae</taxon>
        <taxon>Parvicella</taxon>
    </lineage>
</organism>
<dbReference type="PANTHER" id="PTHR46333:SF2">
    <property type="entry name" value="CYTOKINESIS PROTEIN 3"/>
    <property type="match status" value="1"/>
</dbReference>
<evidence type="ECO:0000313" key="3">
    <source>
        <dbReference type="Proteomes" id="UP000683507"/>
    </source>
</evidence>
<dbReference type="Gene3D" id="3.10.620.30">
    <property type="match status" value="1"/>
</dbReference>
<keyword evidence="3" id="KW-1185">Reference proteome</keyword>
<protein>
    <recommendedName>
        <fullName evidence="1">Transglutaminase-like domain-containing protein</fullName>
    </recommendedName>
</protein>
<dbReference type="GO" id="GO:0005737">
    <property type="term" value="C:cytoplasm"/>
    <property type="evidence" value="ECO:0007669"/>
    <property type="project" value="TreeGrafter"/>
</dbReference>
<feature type="domain" description="Transglutaminase-like" evidence="1">
    <location>
        <begin position="85"/>
        <end position="152"/>
    </location>
</feature>
<reference evidence="2" key="1">
    <citation type="submission" date="2021-04" db="EMBL/GenBank/DDBJ databases">
        <authorList>
            <person name="Rodrigo-Torres L."/>
            <person name="Arahal R. D."/>
            <person name="Lucena T."/>
        </authorList>
    </citation>
    <scope>NUCLEOTIDE SEQUENCE</scope>
    <source>
        <strain evidence="2">AS29M-1</strain>
    </source>
</reference>
<dbReference type="Proteomes" id="UP000683507">
    <property type="component" value="Chromosome"/>
</dbReference>
<dbReference type="RefSeq" id="WP_258542078.1">
    <property type="nucleotide sequence ID" value="NZ_OU015584.1"/>
</dbReference>
<evidence type="ECO:0000313" key="2">
    <source>
        <dbReference type="EMBL" id="CAG5082328.1"/>
    </source>
</evidence>
<dbReference type="SUPFAM" id="SSF54001">
    <property type="entry name" value="Cysteine proteinases"/>
    <property type="match status" value="1"/>
</dbReference>
<gene>
    <name evidence="2" type="ORF">CRYO30217_01880</name>
</gene>
<dbReference type="KEGG" id="ptan:CRYO30217_01880"/>
<dbReference type="Pfam" id="PF01841">
    <property type="entry name" value="Transglut_core"/>
    <property type="match status" value="1"/>
</dbReference>
<dbReference type="PANTHER" id="PTHR46333">
    <property type="entry name" value="CYTOKINESIS PROTEIN 3"/>
    <property type="match status" value="1"/>
</dbReference>
<dbReference type="SMART" id="SM00460">
    <property type="entry name" value="TGc"/>
    <property type="match status" value="1"/>
</dbReference>
<dbReference type="InterPro" id="IPR052557">
    <property type="entry name" value="CAP/Cytokinesis_protein"/>
</dbReference>
<evidence type="ECO:0000259" key="1">
    <source>
        <dbReference type="SMART" id="SM00460"/>
    </source>
</evidence>
<dbReference type="EMBL" id="OU015584">
    <property type="protein sequence ID" value="CAG5082328.1"/>
    <property type="molecule type" value="Genomic_DNA"/>
</dbReference>
<dbReference type="InterPro" id="IPR002931">
    <property type="entry name" value="Transglutaminase-like"/>
</dbReference>